<sequence>MAKLKVSEVVSLSPQAAWERAADLSRFDEWLQIHDGWRCELPTELHEGLQLTSVVSVKGMRNRIDWTMTEYAPIDHIKLKGHGKGGTKVDLVLSIAPKGDHATFTLEVDFSGPMLFGLVGSGVARALKGDVQRSLEAFSALSD</sequence>
<evidence type="ECO:0000313" key="1">
    <source>
        <dbReference type="EMBL" id="MDG3014859.1"/>
    </source>
</evidence>
<evidence type="ECO:0000313" key="2">
    <source>
        <dbReference type="Proteomes" id="UP001152755"/>
    </source>
</evidence>
<dbReference type="InterPro" id="IPR023393">
    <property type="entry name" value="START-like_dom_sf"/>
</dbReference>
<keyword evidence="2" id="KW-1185">Reference proteome</keyword>
<dbReference type="EMBL" id="JANRHA010000005">
    <property type="protein sequence ID" value="MDG3014859.1"/>
    <property type="molecule type" value="Genomic_DNA"/>
</dbReference>
<dbReference type="Gene3D" id="3.30.530.20">
    <property type="match status" value="1"/>
</dbReference>
<dbReference type="InterPro" id="IPR019587">
    <property type="entry name" value="Polyketide_cyclase/dehydratase"/>
</dbReference>
<dbReference type="SUPFAM" id="SSF55961">
    <property type="entry name" value="Bet v1-like"/>
    <property type="match status" value="1"/>
</dbReference>
<comment type="caution">
    <text evidence="1">The sequence shown here is derived from an EMBL/GenBank/DDBJ whole genome shotgun (WGS) entry which is preliminary data.</text>
</comment>
<proteinExistence type="predicted"/>
<dbReference type="AlphaFoldDB" id="A0A9X4LZ50"/>
<dbReference type="Pfam" id="PF10604">
    <property type="entry name" value="Polyketide_cyc2"/>
    <property type="match status" value="1"/>
</dbReference>
<dbReference type="Proteomes" id="UP001152755">
    <property type="component" value="Unassembled WGS sequence"/>
</dbReference>
<organism evidence="1 2">
    <name type="scientific">Speluncibacter jeojiensis</name>
    <dbReference type="NCBI Taxonomy" id="2710754"/>
    <lineage>
        <taxon>Bacteria</taxon>
        <taxon>Bacillati</taxon>
        <taxon>Actinomycetota</taxon>
        <taxon>Actinomycetes</taxon>
        <taxon>Mycobacteriales</taxon>
        <taxon>Speluncibacteraceae</taxon>
        <taxon>Speluncibacter</taxon>
    </lineage>
</organism>
<name>A0A9X4LZ50_9ACTN</name>
<dbReference type="RefSeq" id="WP_277834108.1">
    <property type="nucleotide sequence ID" value="NZ_JAAIVF010000005.1"/>
</dbReference>
<dbReference type="CDD" id="cd07812">
    <property type="entry name" value="SRPBCC"/>
    <property type="match status" value="1"/>
</dbReference>
<gene>
    <name evidence="1" type="ORF">NVS88_09850</name>
</gene>
<protein>
    <submittedName>
        <fullName evidence="1">SRPBCC family protein</fullName>
    </submittedName>
</protein>
<reference evidence="1" key="1">
    <citation type="submission" date="2022-08" db="EMBL/GenBank/DDBJ databases">
        <title>Genome analysis of Corynebacteriales strain.</title>
        <authorList>
            <person name="Lee S.D."/>
        </authorList>
    </citation>
    <scope>NUCLEOTIDE SEQUENCE</scope>
    <source>
        <strain evidence="1">D3-21</strain>
    </source>
</reference>
<accession>A0A9X4LZ50</accession>